<dbReference type="InterPro" id="IPR036873">
    <property type="entry name" value="Rhodanese-like_dom_sf"/>
</dbReference>
<dbReference type="PANTHER" id="PTHR43031:SF1">
    <property type="entry name" value="PYRIDINE NUCLEOTIDE-DISULPHIDE OXIDOREDUCTASE"/>
    <property type="match status" value="1"/>
</dbReference>
<dbReference type="Proteomes" id="UP000002572">
    <property type="component" value="Chromosome"/>
</dbReference>
<dbReference type="SUPFAM" id="SSF52821">
    <property type="entry name" value="Rhodanese/Cell cycle control phosphatase"/>
    <property type="match status" value="1"/>
</dbReference>
<dbReference type="InParanoid" id="E6W1A0"/>
<dbReference type="STRING" id="653733.Selin_1792"/>
<feature type="domain" description="Rhodanese" evidence="2">
    <location>
        <begin position="40"/>
        <end position="135"/>
    </location>
</feature>
<protein>
    <submittedName>
        <fullName evidence="3">Rhodanese domain protein</fullName>
    </submittedName>
</protein>
<dbReference type="KEGG" id="din:Selin_1792"/>
<dbReference type="OrthoDB" id="9808735at2"/>
<sequence>MPRVLLIFLTMGLFLLASAASAMAQNIPELNADDIRKRLGEPGFVVVDTRTNQEYLRGHITGAINISSQESRMYRDIARFLPQDKNTSLVFYCRGETCSLAPDAAMAAFRAGYRHVYTYRGGYPDWQSKGYPVSTADNNTIRN</sequence>
<dbReference type="RefSeq" id="WP_013506400.1">
    <property type="nucleotide sequence ID" value="NC_014836.1"/>
</dbReference>
<dbReference type="AlphaFoldDB" id="E6W1A0"/>
<evidence type="ECO:0000313" key="3">
    <source>
        <dbReference type="EMBL" id="ADU66520.1"/>
    </source>
</evidence>
<dbReference type="InterPro" id="IPR050229">
    <property type="entry name" value="GlpE_sulfurtransferase"/>
</dbReference>
<dbReference type="PROSITE" id="PS50206">
    <property type="entry name" value="RHODANESE_3"/>
    <property type="match status" value="1"/>
</dbReference>
<dbReference type="Gene3D" id="3.40.250.10">
    <property type="entry name" value="Rhodanese-like domain"/>
    <property type="match status" value="1"/>
</dbReference>
<dbReference type="PANTHER" id="PTHR43031">
    <property type="entry name" value="FAD-DEPENDENT OXIDOREDUCTASE"/>
    <property type="match status" value="1"/>
</dbReference>
<dbReference type="Pfam" id="PF00581">
    <property type="entry name" value="Rhodanese"/>
    <property type="match status" value="1"/>
</dbReference>
<name>E6W1A0_DESIS</name>
<dbReference type="EMBL" id="CP002432">
    <property type="protein sequence ID" value="ADU66520.1"/>
    <property type="molecule type" value="Genomic_DNA"/>
</dbReference>
<organism evidence="3 4">
    <name type="scientific">Desulfurispirillum indicum (strain ATCC BAA-1389 / DSM 22839 / S5)</name>
    <dbReference type="NCBI Taxonomy" id="653733"/>
    <lineage>
        <taxon>Bacteria</taxon>
        <taxon>Pseudomonadati</taxon>
        <taxon>Chrysiogenota</taxon>
        <taxon>Chrysiogenia</taxon>
        <taxon>Chrysiogenales</taxon>
        <taxon>Chrysiogenaceae</taxon>
        <taxon>Desulfurispirillum</taxon>
    </lineage>
</organism>
<feature type="signal peptide" evidence="1">
    <location>
        <begin position="1"/>
        <end position="24"/>
    </location>
</feature>
<reference evidence="3 4" key="1">
    <citation type="submission" date="2010-12" db="EMBL/GenBank/DDBJ databases">
        <title>Complete sequence of Desulfurispirillum indicum S5.</title>
        <authorList>
            <consortium name="US DOE Joint Genome Institute"/>
            <person name="Lucas S."/>
            <person name="Copeland A."/>
            <person name="Lapidus A."/>
            <person name="Cheng J.-F."/>
            <person name="Goodwin L."/>
            <person name="Pitluck S."/>
            <person name="Chertkov O."/>
            <person name="Held B."/>
            <person name="Detter J.C."/>
            <person name="Han C."/>
            <person name="Tapia R."/>
            <person name="Land M."/>
            <person name="Hauser L."/>
            <person name="Kyrpides N."/>
            <person name="Ivanova N."/>
            <person name="Mikhailova N."/>
            <person name="Haggblom M."/>
            <person name="Rauschenbach I."/>
            <person name="Bini E."/>
            <person name="Woyke T."/>
        </authorList>
    </citation>
    <scope>NUCLEOTIDE SEQUENCE [LARGE SCALE GENOMIC DNA]</scope>
    <source>
        <strain evidence="4">ATCC BAA-1389 / DSM 22839 / S5</strain>
    </source>
</reference>
<proteinExistence type="predicted"/>
<keyword evidence="1" id="KW-0732">Signal</keyword>
<dbReference type="HOGENOM" id="CLU_089574_1_4_0"/>
<evidence type="ECO:0000256" key="1">
    <source>
        <dbReference type="SAM" id="SignalP"/>
    </source>
</evidence>
<evidence type="ECO:0000259" key="2">
    <source>
        <dbReference type="PROSITE" id="PS50206"/>
    </source>
</evidence>
<evidence type="ECO:0000313" key="4">
    <source>
        <dbReference type="Proteomes" id="UP000002572"/>
    </source>
</evidence>
<feature type="chain" id="PRO_5003213852" evidence="1">
    <location>
        <begin position="25"/>
        <end position="143"/>
    </location>
</feature>
<dbReference type="InterPro" id="IPR001763">
    <property type="entry name" value="Rhodanese-like_dom"/>
</dbReference>
<gene>
    <name evidence="3" type="ordered locus">Selin_1792</name>
</gene>
<dbReference type="SMART" id="SM00450">
    <property type="entry name" value="RHOD"/>
    <property type="match status" value="1"/>
</dbReference>
<keyword evidence="4" id="KW-1185">Reference proteome</keyword>
<accession>E6W1A0</accession>
<dbReference type="CDD" id="cd00158">
    <property type="entry name" value="RHOD"/>
    <property type="match status" value="1"/>
</dbReference>
<dbReference type="eggNOG" id="COG0607">
    <property type="taxonomic scope" value="Bacteria"/>
</dbReference>